<name>A0ABS8GEA2_9ALTE</name>
<dbReference type="Proteomes" id="UP001520878">
    <property type="component" value="Unassembled WGS sequence"/>
</dbReference>
<dbReference type="InterPro" id="IPR001647">
    <property type="entry name" value="HTH_TetR"/>
</dbReference>
<keyword evidence="2 4" id="KW-0238">DNA-binding</keyword>
<reference evidence="6 7" key="1">
    <citation type="submission" date="2021-10" db="EMBL/GenBank/DDBJ databases">
        <title>Draft genome of Aestuariibacter halophilus JC2043.</title>
        <authorList>
            <person name="Emsley S.A."/>
            <person name="Pfannmuller K.M."/>
            <person name="Ushijima B."/>
            <person name="Saw J.H."/>
            <person name="Videau P."/>
        </authorList>
    </citation>
    <scope>NUCLEOTIDE SEQUENCE [LARGE SCALE GENOMIC DNA]</scope>
    <source>
        <strain evidence="6 7">JC2043</strain>
    </source>
</reference>
<accession>A0ABS8GEA2</accession>
<sequence length="194" mass="21676">MNTTISNQKRGRPRRLDVQRGLSIARTLFHQFGYNGVSVAQLCEAVNATPSSLYATFGSKSSLFTQALQHYHDEFCLNLDIALDGADSLPLMFRRSLEFCAAQFFNPQEPPGSFLLDAHNACHEEPLKEIILSKNKELADLLEGHFAQLAPDAAHEITQALMCLIRGMSTAARCNEPFEDTLTNIEFYCQAFDD</sequence>
<dbReference type="SUPFAM" id="SSF46689">
    <property type="entry name" value="Homeodomain-like"/>
    <property type="match status" value="1"/>
</dbReference>
<dbReference type="Gene3D" id="1.10.357.10">
    <property type="entry name" value="Tetracycline Repressor, domain 2"/>
    <property type="match status" value="1"/>
</dbReference>
<dbReference type="EMBL" id="JAJEWP010000005">
    <property type="protein sequence ID" value="MCC2617536.1"/>
    <property type="molecule type" value="Genomic_DNA"/>
</dbReference>
<dbReference type="Pfam" id="PF00440">
    <property type="entry name" value="TetR_N"/>
    <property type="match status" value="1"/>
</dbReference>
<dbReference type="PANTHER" id="PTHR47506">
    <property type="entry name" value="TRANSCRIPTIONAL REGULATORY PROTEIN"/>
    <property type="match status" value="1"/>
</dbReference>
<evidence type="ECO:0000256" key="1">
    <source>
        <dbReference type="ARBA" id="ARBA00023015"/>
    </source>
</evidence>
<evidence type="ECO:0000259" key="5">
    <source>
        <dbReference type="PROSITE" id="PS50977"/>
    </source>
</evidence>
<feature type="DNA-binding region" description="H-T-H motif" evidence="4">
    <location>
        <begin position="38"/>
        <end position="57"/>
    </location>
</feature>
<evidence type="ECO:0000313" key="6">
    <source>
        <dbReference type="EMBL" id="MCC2617536.1"/>
    </source>
</evidence>
<evidence type="ECO:0000256" key="4">
    <source>
        <dbReference type="PROSITE-ProRule" id="PRU00335"/>
    </source>
</evidence>
<organism evidence="6 7">
    <name type="scientific">Fluctibacter halophilus</name>
    <dbReference type="NCBI Taxonomy" id="226011"/>
    <lineage>
        <taxon>Bacteria</taxon>
        <taxon>Pseudomonadati</taxon>
        <taxon>Pseudomonadota</taxon>
        <taxon>Gammaproteobacteria</taxon>
        <taxon>Alteromonadales</taxon>
        <taxon>Alteromonadaceae</taxon>
        <taxon>Fluctibacter</taxon>
    </lineage>
</organism>
<gene>
    <name evidence="6" type="ORF">LJ739_14885</name>
</gene>
<evidence type="ECO:0000256" key="3">
    <source>
        <dbReference type="ARBA" id="ARBA00023163"/>
    </source>
</evidence>
<keyword evidence="3" id="KW-0804">Transcription</keyword>
<evidence type="ECO:0000313" key="7">
    <source>
        <dbReference type="Proteomes" id="UP001520878"/>
    </source>
</evidence>
<dbReference type="RefSeq" id="WP_229161781.1">
    <property type="nucleotide sequence ID" value="NZ_JAJEWP010000005.1"/>
</dbReference>
<dbReference type="InterPro" id="IPR009057">
    <property type="entry name" value="Homeodomain-like_sf"/>
</dbReference>
<comment type="caution">
    <text evidence="6">The sequence shown here is derived from an EMBL/GenBank/DDBJ whole genome shotgun (WGS) entry which is preliminary data.</text>
</comment>
<dbReference type="PANTHER" id="PTHR47506:SF1">
    <property type="entry name" value="HTH-TYPE TRANSCRIPTIONAL REGULATOR YJDC"/>
    <property type="match status" value="1"/>
</dbReference>
<feature type="domain" description="HTH tetR-type" evidence="5">
    <location>
        <begin position="15"/>
        <end position="75"/>
    </location>
</feature>
<evidence type="ECO:0000256" key="2">
    <source>
        <dbReference type="ARBA" id="ARBA00023125"/>
    </source>
</evidence>
<proteinExistence type="predicted"/>
<keyword evidence="1" id="KW-0805">Transcription regulation</keyword>
<keyword evidence="7" id="KW-1185">Reference proteome</keyword>
<protein>
    <submittedName>
        <fullName evidence="6">TetR/AcrR family transcriptional regulator</fullName>
    </submittedName>
</protein>
<dbReference type="PROSITE" id="PS50977">
    <property type="entry name" value="HTH_TETR_2"/>
    <property type="match status" value="1"/>
</dbReference>